<dbReference type="AlphaFoldDB" id="A0A9P9YDD2"/>
<accession>A0A9P9YDD2</accession>
<keyword evidence="2" id="KW-1185">Reference proteome</keyword>
<comment type="caution">
    <text evidence="1">The sequence shown here is derived from an EMBL/GenBank/DDBJ whole genome shotgun (WGS) entry which is preliminary data.</text>
</comment>
<gene>
    <name evidence="1" type="ORF">M5D96_012487</name>
</gene>
<evidence type="ECO:0000313" key="2">
    <source>
        <dbReference type="Proteomes" id="UP001059596"/>
    </source>
</evidence>
<proteinExistence type="predicted"/>
<evidence type="ECO:0000313" key="1">
    <source>
        <dbReference type="EMBL" id="KAI8034738.1"/>
    </source>
</evidence>
<name>A0A9P9YDD2_9MUSC</name>
<dbReference type="EMBL" id="JAMKOV010000060">
    <property type="protein sequence ID" value="KAI8034738.1"/>
    <property type="molecule type" value="Genomic_DNA"/>
</dbReference>
<protein>
    <submittedName>
        <fullName evidence="1">Uncharacterized protein</fullName>
    </submittedName>
</protein>
<organism evidence="1 2">
    <name type="scientific">Drosophila gunungcola</name>
    <name type="common">fruit fly</name>
    <dbReference type="NCBI Taxonomy" id="103775"/>
    <lineage>
        <taxon>Eukaryota</taxon>
        <taxon>Metazoa</taxon>
        <taxon>Ecdysozoa</taxon>
        <taxon>Arthropoda</taxon>
        <taxon>Hexapoda</taxon>
        <taxon>Insecta</taxon>
        <taxon>Pterygota</taxon>
        <taxon>Neoptera</taxon>
        <taxon>Endopterygota</taxon>
        <taxon>Diptera</taxon>
        <taxon>Brachycera</taxon>
        <taxon>Muscomorpha</taxon>
        <taxon>Ephydroidea</taxon>
        <taxon>Drosophilidae</taxon>
        <taxon>Drosophila</taxon>
        <taxon>Sophophora</taxon>
    </lineage>
</organism>
<dbReference type="Proteomes" id="UP001059596">
    <property type="component" value="Unassembled WGS sequence"/>
</dbReference>
<sequence length="52" mass="5872">MTLLGSSPSCIVLHLVGKWFVSLRPRFSCISLISDCRLSCSAFYVCVFSFFF</sequence>
<reference evidence="1" key="1">
    <citation type="journal article" date="2023" name="Genome Biol. Evol.">
        <title>Long-read-based Genome Assembly of Drosophila gunungcola Reveals Fewer Chemosensory Genes in Flower-breeding Species.</title>
        <authorList>
            <person name="Negi A."/>
            <person name="Liao B.Y."/>
            <person name="Yeh S.D."/>
        </authorList>
    </citation>
    <scope>NUCLEOTIDE SEQUENCE</scope>
    <source>
        <strain evidence="1">Sukarami</strain>
    </source>
</reference>